<keyword evidence="3" id="KW-0813">Transport</keyword>
<protein>
    <submittedName>
        <fullName evidence="10">Oligopeptide-binding protein sarA</fullName>
    </submittedName>
</protein>
<evidence type="ECO:0000313" key="11">
    <source>
        <dbReference type="Proteomes" id="UP000028090"/>
    </source>
</evidence>
<feature type="chain" id="PRO_5038617175" evidence="8">
    <location>
        <begin position="21"/>
        <end position="660"/>
    </location>
</feature>
<accession>A0A081PXN9</accession>
<dbReference type="AlphaFoldDB" id="A0A081PXN9"/>
<dbReference type="Proteomes" id="UP000028090">
    <property type="component" value="Unassembled WGS sequence"/>
</dbReference>
<comment type="caution">
    <text evidence="10">The sequence shown here is derived from an EMBL/GenBank/DDBJ whole genome shotgun (WGS) entry which is preliminary data.</text>
</comment>
<keyword evidence="5" id="KW-0571">Peptide transport</keyword>
<evidence type="ECO:0000256" key="4">
    <source>
        <dbReference type="ARBA" id="ARBA00022729"/>
    </source>
</evidence>
<evidence type="ECO:0000256" key="3">
    <source>
        <dbReference type="ARBA" id="ARBA00022448"/>
    </source>
</evidence>
<dbReference type="PROSITE" id="PS01040">
    <property type="entry name" value="SBP_BACTERIAL_5"/>
    <property type="match status" value="1"/>
</dbReference>
<keyword evidence="4 8" id="KW-0732">Signal</keyword>
<dbReference type="InterPro" id="IPR030678">
    <property type="entry name" value="Peptide/Ni-bd"/>
</dbReference>
<dbReference type="InterPro" id="IPR000914">
    <property type="entry name" value="SBP_5_dom"/>
</dbReference>
<proteinExistence type="inferred from homology"/>
<feature type="signal peptide" evidence="8">
    <location>
        <begin position="1"/>
        <end position="20"/>
    </location>
</feature>
<dbReference type="GO" id="GO:0015031">
    <property type="term" value="P:protein transport"/>
    <property type="evidence" value="ECO:0007669"/>
    <property type="project" value="UniProtKB-KW"/>
</dbReference>
<dbReference type="PIRSF" id="PIRSF002741">
    <property type="entry name" value="MppA"/>
    <property type="match status" value="1"/>
</dbReference>
<keyword evidence="6" id="KW-0653">Protein transport</keyword>
<organism evidence="10 11">
    <name type="scientific">Streptococcus mitis</name>
    <dbReference type="NCBI Taxonomy" id="28037"/>
    <lineage>
        <taxon>Bacteria</taxon>
        <taxon>Bacillati</taxon>
        <taxon>Bacillota</taxon>
        <taxon>Bacilli</taxon>
        <taxon>Lactobacillales</taxon>
        <taxon>Streptococcaceae</taxon>
        <taxon>Streptococcus</taxon>
        <taxon>Streptococcus mitis group</taxon>
    </lineage>
</organism>
<comment type="subcellular location">
    <subcellularLocation>
        <location evidence="1">Cell membrane</location>
        <topology evidence="1">Lipid-anchor</topology>
    </subcellularLocation>
</comment>
<dbReference type="GO" id="GO:1904680">
    <property type="term" value="F:peptide transmembrane transporter activity"/>
    <property type="evidence" value="ECO:0007669"/>
    <property type="project" value="TreeGrafter"/>
</dbReference>
<dbReference type="CDD" id="cd08504">
    <property type="entry name" value="PBP2_OppA"/>
    <property type="match status" value="1"/>
</dbReference>
<name>A0A081PXN9_STRMT</name>
<dbReference type="GO" id="GO:0042597">
    <property type="term" value="C:periplasmic space"/>
    <property type="evidence" value="ECO:0007669"/>
    <property type="project" value="UniProtKB-ARBA"/>
</dbReference>
<comment type="similarity">
    <text evidence="2">Belongs to the bacterial solute-binding protein 5 family.</text>
</comment>
<dbReference type="PANTHER" id="PTHR30290">
    <property type="entry name" value="PERIPLASMIC BINDING COMPONENT OF ABC TRANSPORTER"/>
    <property type="match status" value="1"/>
</dbReference>
<dbReference type="RefSeq" id="WP_042900825.1">
    <property type="nucleotide sequence ID" value="NZ_JPFU01000012.1"/>
</dbReference>
<evidence type="ECO:0000256" key="8">
    <source>
        <dbReference type="SAM" id="SignalP"/>
    </source>
</evidence>
<evidence type="ECO:0000256" key="6">
    <source>
        <dbReference type="ARBA" id="ARBA00022927"/>
    </source>
</evidence>
<dbReference type="InterPro" id="IPR023765">
    <property type="entry name" value="SBP_5_CS"/>
</dbReference>
<dbReference type="Gene3D" id="3.10.105.10">
    <property type="entry name" value="Dipeptide-binding Protein, Domain 3"/>
    <property type="match status" value="1"/>
</dbReference>
<dbReference type="GO" id="GO:0043190">
    <property type="term" value="C:ATP-binding cassette (ABC) transporter complex"/>
    <property type="evidence" value="ECO:0007669"/>
    <property type="project" value="InterPro"/>
</dbReference>
<dbReference type="OrthoDB" id="403896at2"/>
<dbReference type="PROSITE" id="PS51257">
    <property type="entry name" value="PROKAR_LIPOPROTEIN"/>
    <property type="match status" value="1"/>
</dbReference>
<evidence type="ECO:0000256" key="7">
    <source>
        <dbReference type="SAM" id="Coils"/>
    </source>
</evidence>
<dbReference type="Gene3D" id="3.40.190.10">
    <property type="entry name" value="Periplasmic binding protein-like II"/>
    <property type="match status" value="1"/>
</dbReference>
<evidence type="ECO:0000259" key="9">
    <source>
        <dbReference type="Pfam" id="PF00496"/>
    </source>
</evidence>
<dbReference type="EMBL" id="JPFU01000012">
    <property type="protein sequence ID" value="KEQ35462.1"/>
    <property type="molecule type" value="Genomic_DNA"/>
</dbReference>
<reference evidence="10 11" key="1">
    <citation type="submission" date="2014-05" db="EMBL/GenBank/DDBJ databases">
        <authorList>
            <person name="Daugherty S.C."/>
            <person name="Tallon L.J."/>
            <person name="Sadzewicz L."/>
            <person name="Kilian M."/>
            <person name="Tettelin H."/>
        </authorList>
    </citation>
    <scope>NUCLEOTIDE SEQUENCE [LARGE SCALE GENOMIC DNA]</scope>
    <source>
        <strain evidence="10 11">SK629</strain>
    </source>
</reference>
<dbReference type="GO" id="GO:0015833">
    <property type="term" value="P:peptide transport"/>
    <property type="evidence" value="ECO:0007669"/>
    <property type="project" value="UniProtKB-KW"/>
</dbReference>
<dbReference type="SUPFAM" id="SSF53850">
    <property type="entry name" value="Periplasmic binding protein-like II"/>
    <property type="match status" value="1"/>
</dbReference>
<gene>
    <name evidence="10" type="ORF">SK629_0972</name>
</gene>
<dbReference type="Pfam" id="PF00496">
    <property type="entry name" value="SBP_bac_5"/>
    <property type="match status" value="1"/>
</dbReference>
<keyword evidence="7" id="KW-0175">Coiled coil</keyword>
<feature type="domain" description="Solute-binding protein family 5" evidence="9">
    <location>
        <begin position="78"/>
        <end position="521"/>
    </location>
</feature>
<dbReference type="Gene3D" id="3.90.76.10">
    <property type="entry name" value="Dipeptide-binding Protein, Domain 1"/>
    <property type="match status" value="1"/>
</dbReference>
<evidence type="ECO:0000313" key="10">
    <source>
        <dbReference type="EMBL" id="KEQ35462.1"/>
    </source>
</evidence>
<dbReference type="PATRIC" id="fig|28037.95.peg.908"/>
<feature type="coiled-coil region" evidence="7">
    <location>
        <begin position="403"/>
        <end position="430"/>
    </location>
</feature>
<sequence length="660" mass="72653">MKKRVFLAAGVAVLSAAVLAACSSGNGNKEATKPVTYAYVFSSDPASLDYTVAGQKSTKQITGNVIDGLLENDQYGNLVPSVAEDWTVSKDGLTYTYKIRKGIKWYTNEGEEYGEVKAQDFVTGLKHAADKKSEGLYLVQDSIKGLDDYVNGKTTDFSTVGVKATDDYTVVYTLNHPESFWNSKTTMGVLAPVSEDFLASKGDDFGKATDVTSILYNGAYLLTGLTSKSSIEMTKNQNYWDKQNVFIDDIKLSYFDGQDADSLGRGFDEGNYPAAPLFKNSANYERLKEKYKDNIIYSQQQGTTFYISTNIDRVAYNHTAKTSDAEKSSTKKALLNKDFRQALAFATDRKAGISQVFGDEVAPRKLRTSLTPPTFVQVGEQSFGQVAKAELDKLDGVWKDVSLDDAQDSLHNVDKAKAKLEAAKKTLQADGVQFPIHLDIPVSSTRPQFVRQYQSYKQSIEEALGSDNVIVDIQQVSDDELASMTVLATSNTNTDWDINANSGWGPDYADPSTYLDIFDPTSGPNLLGSLGVVPGKDSSAIKAVGLDKFKELITDANSEKTDLEKRYTKYAKAQAWLTDSALVIPAQSDGAQMLVTKKVLGTGAYGWVGDKTGELSYKYLKLQDKIVTTKEMDEFRKKFAEEKAKSNADYQKNLDRHIQD</sequence>
<dbReference type="InterPro" id="IPR039424">
    <property type="entry name" value="SBP_5"/>
</dbReference>
<evidence type="ECO:0000256" key="1">
    <source>
        <dbReference type="ARBA" id="ARBA00004193"/>
    </source>
</evidence>
<evidence type="ECO:0000256" key="5">
    <source>
        <dbReference type="ARBA" id="ARBA00022856"/>
    </source>
</evidence>
<dbReference type="PANTHER" id="PTHR30290:SF10">
    <property type="entry name" value="PERIPLASMIC OLIGOPEPTIDE-BINDING PROTEIN-RELATED"/>
    <property type="match status" value="1"/>
</dbReference>
<evidence type="ECO:0000256" key="2">
    <source>
        <dbReference type="ARBA" id="ARBA00005695"/>
    </source>
</evidence>